<dbReference type="AlphaFoldDB" id="A0A5J4VF41"/>
<dbReference type="EC" id="2.7.11.1" evidence="1"/>
<dbReference type="PROSITE" id="PS00108">
    <property type="entry name" value="PROTEIN_KINASE_ST"/>
    <property type="match status" value="1"/>
</dbReference>
<dbReference type="Gene3D" id="1.10.510.10">
    <property type="entry name" value="Transferase(Phosphotransferase) domain 1"/>
    <property type="match status" value="1"/>
</dbReference>
<evidence type="ECO:0000256" key="4">
    <source>
        <dbReference type="PROSITE-ProRule" id="PRU10141"/>
    </source>
</evidence>
<dbReference type="PROSITE" id="PS00107">
    <property type="entry name" value="PROTEIN_KINASE_ATP"/>
    <property type="match status" value="1"/>
</dbReference>
<dbReference type="CDD" id="cd14016">
    <property type="entry name" value="STKc_CK1"/>
    <property type="match status" value="1"/>
</dbReference>
<evidence type="ECO:0000256" key="5">
    <source>
        <dbReference type="RuleBase" id="RU000304"/>
    </source>
</evidence>
<keyword evidence="2 4" id="KW-0547">Nucleotide-binding</keyword>
<name>A0A5J4VF41_9EUKA</name>
<keyword evidence="7" id="KW-0808">Transferase</keyword>
<dbReference type="EMBL" id="SNRW01007571">
    <property type="protein sequence ID" value="KAA6381023.1"/>
    <property type="molecule type" value="Genomic_DNA"/>
</dbReference>
<protein>
    <recommendedName>
        <fullName evidence="1">non-specific serine/threonine protein kinase</fullName>
        <ecNumber evidence="1">2.7.11.1</ecNumber>
    </recommendedName>
</protein>
<evidence type="ECO:0000256" key="1">
    <source>
        <dbReference type="ARBA" id="ARBA00012513"/>
    </source>
</evidence>
<evidence type="ECO:0000256" key="3">
    <source>
        <dbReference type="ARBA" id="ARBA00022840"/>
    </source>
</evidence>
<evidence type="ECO:0000256" key="2">
    <source>
        <dbReference type="ARBA" id="ARBA00022741"/>
    </source>
</evidence>
<dbReference type="PANTHER" id="PTHR11909">
    <property type="entry name" value="CASEIN KINASE-RELATED"/>
    <property type="match status" value="1"/>
</dbReference>
<dbReference type="InterPro" id="IPR011009">
    <property type="entry name" value="Kinase-like_dom_sf"/>
</dbReference>
<keyword evidence="7" id="KW-0418">Kinase</keyword>
<dbReference type="InterPro" id="IPR017441">
    <property type="entry name" value="Protein_kinase_ATP_BS"/>
</dbReference>
<dbReference type="GO" id="GO:0005524">
    <property type="term" value="F:ATP binding"/>
    <property type="evidence" value="ECO:0007669"/>
    <property type="project" value="UniProtKB-UniRule"/>
</dbReference>
<evidence type="ECO:0000313" key="8">
    <source>
        <dbReference type="Proteomes" id="UP000324800"/>
    </source>
</evidence>
<dbReference type="InterPro" id="IPR008271">
    <property type="entry name" value="Ser/Thr_kinase_AS"/>
</dbReference>
<accession>A0A5J4VF41</accession>
<feature type="domain" description="Protein kinase" evidence="6">
    <location>
        <begin position="21"/>
        <end position="290"/>
    </location>
</feature>
<feature type="binding site" evidence="4">
    <location>
        <position position="50"/>
    </location>
    <ligand>
        <name>ATP</name>
        <dbReference type="ChEBI" id="CHEBI:30616"/>
    </ligand>
</feature>
<dbReference type="GO" id="GO:0004674">
    <property type="term" value="F:protein serine/threonine kinase activity"/>
    <property type="evidence" value="ECO:0007669"/>
    <property type="project" value="UniProtKB-KW"/>
</dbReference>
<proteinExistence type="inferred from homology"/>
<comment type="similarity">
    <text evidence="5">Belongs to the protein kinase superfamily.</text>
</comment>
<comment type="caution">
    <text evidence="7">The sequence shown here is derived from an EMBL/GenBank/DDBJ whole genome shotgun (WGS) entry which is preliminary data.</text>
</comment>
<gene>
    <name evidence="7" type="ORF">EZS28_023451</name>
</gene>
<organism evidence="7 8">
    <name type="scientific">Streblomastix strix</name>
    <dbReference type="NCBI Taxonomy" id="222440"/>
    <lineage>
        <taxon>Eukaryota</taxon>
        <taxon>Metamonada</taxon>
        <taxon>Preaxostyla</taxon>
        <taxon>Oxymonadida</taxon>
        <taxon>Streblomastigidae</taxon>
        <taxon>Streblomastix</taxon>
    </lineage>
</organism>
<reference evidence="7 8" key="1">
    <citation type="submission" date="2019-03" db="EMBL/GenBank/DDBJ databases">
        <title>Single cell metagenomics reveals metabolic interactions within the superorganism composed of flagellate Streblomastix strix and complex community of Bacteroidetes bacteria on its surface.</title>
        <authorList>
            <person name="Treitli S.C."/>
            <person name="Kolisko M."/>
            <person name="Husnik F."/>
            <person name="Keeling P."/>
            <person name="Hampl V."/>
        </authorList>
    </citation>
    <scope>NUCLEOTIDE SEQUENCE [LARGE SCALE GENOMIC DNA]</scope>
    <source>
        <strain evidence="7">ST1C</strain>
    </source>
</reference>
<keyword evidence="3 4" id="KW-0067">ATP-binding</keyword>
<dbReference type="FunFam" id="1.10.510.10:FF:000596">
    <property type="entry name" value="CK1 family protein kinase"/>
    <property type="match status" value="1"/>
</dbReference>
<evidence type="ECO:0000313" key="7">
    <source>
        <dbReference type="EMBL" id="KAA6381023.1"/>
    </source>
</evidence>
<dbReference type="PROSITE" id="PS50011">
    <property type="entry name" value="PROTEIN_KINASE_DOM"/>
    <property type="match status" value="1"/>
</dbReference>
<dbReference type="SUPFAM" id="SSF56112">
    <property type="entry name" value="Protein kinase-like (PK-like)"/>
    <property type="match status" value="1"/>
</dbReference>
<dbReference type="Proteomes" id="UP000324800">
    <property type="component" value="Unassembled WGS sequence"/>
</dbReference>
<dbReference type="InterPro" id="IPR050235">
    <property type="entry name" value="CK1_Ser-Thr_kinase"/>
</dbReference>
<sequence length="466" mass="52843">MTEKRTSSPMSKVPSIVGGHYKLGEKIGAGSFGDIYRGTLSGTEEEYAIKLEPLNARIPQLMYESKLYKHFAGGSGIPSVKWSGIEGSYSVMVMDLLGSSLEDLSTDAPRNRFTLKTTILLAEQILQRLEYIHNRNYIHRDIKPDNFLMGVGKRKNVVYLIDFGLAKRFIDSNTNIHIPFRTGKGLTGTVRYASINAHKGFEQSRRDDLEAVGYMLIYFLLGQLPWQGLKIENKTAKFRAICDLKTNIPLETLCKGCPNEFVQYLQYVRNLQFEQAPDYFFLRRLFQTLFLRSGFKRNREFDWTTEEDKHEYIQLPNNKTAIIQLTDKEDDPADKIDILPFQEQIIAGDLDTQDIRVSQQLTSSGMKVNTQLNDTSHGDEHIANPHFSPNLNLNATINTLTPTPGSSILASHTLNNSSTPTNLVQSNNAALAQSPQEEIYYSQLHLNNHLLYINMFVPNPNLQNVL</sequence>
<dbReference type="Pfam" id="PF00069">
    <property type="entry name" value="Pkinase"/>
    <property type="match status" value="1"/>
</dbReference>
<dbReference type="SMART" id="SM00220">
    <property type="entry name" value="S_TKc"/>
    <property type="match status" value="1"/>
</dbReference>
<keyword evidence="5" id="KW-0723">Serine/threonine-protein kinase</keyword>
<evidence type="ECO:0000259" key="6">
    <source>
        <dbReference type="PROSITE" id="PS50011"/>
    </source>
</evidence>
<dbReference type="InterPro" id="IPR000719">
    <property type="entry name" value="Prot_kinase_dom"/>
</dbReference>
<dbReference type="OrthoDB" id="5800476at2759"/>